<dbReference type="Proteomes" id="UP000030645">
    <property type="component" value="Unassembled WGS sequence"/>
</dbReference>
<dbReference type="GO" id="GO:0010181">
    <property type="term" value="F:FMN binding"/>
    <property type="evidence" value="ECO:0007669"/>
    <property type="project" value="InterPro"/>
</dbReference>
<evidence type="ECO:0000256" key="1">
    <source>
        <dbReference type="ARBA" id="ARBA00001917"/>
    </source>
</evidence>
<dbReference type="SUPFAM" id="SSF50475">
    <property type="entry name" value="FMN-binding split barrel"/>
    <property type="match status" value="1"/>
</dbReference>
<keyword evidence="5" id="KW-0285">Flavoprotein</keyword>
<dbReference type="InterPro" id="IPR000659">
    <property type="entry name" value="Pyridox_Oxase"/>
</dbReference>
<dbReference type="SUPFAM" id="SSF54160">
    <property type="entry name" value="Chromo domain-like"/>
    <property type="match status" value="1"/>
</dbReference>
<feature type="domain" description="Pyridoxine 5'-phosphate oxidase dimerisation C-terminal" evidence="8">
    <location>
        <begin position="186"/>
        <end position="217"/>
    </location>
</feature>
<evidence type="ECO:0000313" key="11">
    <source>
        <dbReference type="Proteomes" id="UP000030645"/>
    </source>
</evidence>
<dbReference type="Gene3D" id="2.30.110.10">
    <property type="entry name" value="Electron Transport, Fmn-binding Protein, Chain A"/>
    <property type="match status" value="1"/>
</dbReference>
<feature type="domain" description="Tf2-1-like SH3-like" evidence="9">
    <location>
        <begin position="2"/>
        <end position="45"/>
    </location>
</feature>
<organism evidence="10 11">
    <name type="scientific">Morus notabilis</name>
    <dbReference type="NCBI Taxonomy" id="981085"/>
    <lineage>
        <taxon>Eukaryota</taxon>
        <taxon>Viridiplantae</taxon>
        <taxon>Streptophyta</taxon>
        <taxon>Embryophyta</taxon>
        <taxon>Tracheophyta</taxon>
        <taxon>Spermatophyta</taxon>
        <taxon>Magnoliopsida</taxon>
        <taxon>eudicotyledons</taxon>
        <taxon>Gunneridae</taxon>
        <taxon>Pentapetalae</taxon>
        <taxon>rosids</taxon>
        <taxon>fabids</taxon>
        <taxon>Rosales</taxon>
        <taxon>Moraceae</taxon>
        <taxon>Moreae</taxon>
        <taxon>Morus</taxon>
    </lineage>
</organism>
<dbReference type="Pfam" id="PF10590">
    <property type="entry name" value="PNP_phzG_C"/>
    <property type="match status" value="1"/>
</dbReference>
<dbReference type="GO" id="GO:0008615">
    <property type="term" value="P:pyridoxine biosynthetic process"/>
    <property type="evidence" value="ECO:0007669"/>
    <property type="project" value="InterPro"/>
</dbReference>
<dbReference type="InterPro" id="IPR012349">
    <property type="entry name" value="Split_barrel_FMN-bd"/>
</dbReference>
<keyword evidence="6" id="KW-0288">FMN</keyword>
<dbReference type="PROSITE" id="PS01064">
    <property type="entry name" value="PYRIDOX_OXIDASE"/>
    <property type="match status" value="1"/>
</dbReference>
<evidence type="ECO:0000259" key="8">
    <source>
        <dbReference type="Pfam" id="PF10590"/>
    </source>
</evidence>
<dbReference type="eggNOG" id="KOG2586">
    <property type="taxonomic scope" value="Eukaryota"/>
</dbReference>
<proteinExistence type="predicted"/>
<dbReference type="PANTHER" id="PTHR10851">
    <property type="entry name" value="PYRIDOXINE-5-PHOSPHATE OXIDASE"/>
    <property type="match status" value="1"/>
</dbReference>
<comment type="pathway">
    <text evidence="3">Cofactor metabolism; pyridoxal 5'-phosphate salvage; pyridoxal 5'-phosphate from pyridoxine 5'-phosphate: step 1/1.</text>
</comment>
<dbReference type="GO" id="GO:0004733">
    <property type="term" value="F:pyridoxamine phosphate oxidase activity"/>
    <property type="evidence" value="ECO:0007669"/>
    <property type="project" value="UniProtKB-EC"/>
</dbReference>
<dbReference type="NCBIfam" id="NF004231">
    <property type="entry name" value="PRK05679.1"/>
    <property type="match status" value="1"/>
</dbReference>
<dbReference type="AlphaFoldDB" id="W9RG11"/>
<evidence type="ECO:0000259" key="9">
    <source>
        <dbReference type="Pfam" id="PF24626"/>
    </source>
</evidence>
<dbReference type="InterPro" id="IPR019576">
    <property type="entry name" value="Pyridoxamine_oxidase_dimer_C"/>
</dbReference>
<gene>
    <name evidence="10" type="ORF">L484_026041</name>
</gene>
<dbReference type="UniPathway" id="UPA01068">
    <property type="reaction ID" value="UER00304"/>
</dbReference>
<dbReference type="EMBL" id="KE344683">
    <property type="protein sequence ID" value="EXB75569.1"/>
    <property type="molecule type" value="Genomic_DNA"/>
</dbReference>
<evidence type="ECO:0000256" key="2">
    <source>
        <dbReference type="ARBA" id="ARBA00004738"/>
    </source>
</evidence>
<dbReference type="STRING" id="981085.W9RG11"/>
<reference evidence="11" key="1">
    <citation type="submission" date="2013-01" db="EMBL/GenBank/DDBJ databases">
        <title>Draft Genome Sequence of a Mulberry Tree, Morus notabilis C.K. Schneid.</title>
        <authorList>
            <person name="He N."/>
            <person name="Zhao S."/>
        </authorList>
    </citation>
    <scope>NUCLEOTIDE SEQUENCE</scope>
</reference>
<evidence type="ECO:0000256" key="4">
    <source>
        <dbReference type="ARBA" id="ARBA00012801"/>
    </source>
</evidence>
<protein>
    <recommendedName>
        <fullName evidence="4">pyridoxal 5'-phosphate synthase</fullName>
        <ecNumber evidence="4">1.4.3.5</ecNumber>
    </recommendedName>
</protein>
<dbReference type="eggNOG" id="KOG0017">
    <property type="taxonomic scope" value="Eukaryota"/>
</dbReference>
<comment type="cofactor">
    <cofactor evidence="1">
        <name>FMN</name>
        <dbReference type="ChEBI" id="CHEBI:58210"/>
    </cofactor>
</comment>
<comment type="pathway">
    <text evidence="2">Cofactor metabolism; pyridoxal 5'-phosphate salvage; pyridoxal 5'-phosphate from pyridoxamine 5'-phosphate: step 1/1.</text>
</comment>
<evidence type="ECO:0000256" key="3">
    <source>
        <dbReference type="ARBA" id="ARBA00005037"/>
    </source>
</evidence>
<evidence type="ECO:0000256" key="6">
    <source>
        <dbReference type="ARBA" id="ARBA00022643"/>
    </source>
</evidence>
<keyword evidence="11" id="KW-1185">Reference proteome</keyword>
<dbReference type="InterPro" id="IPR019740">
    <property type="entry name" value="Pyridox_Oxase_CS"/>
</dbReference>
<evidence type="ECO:0000256" key="7">
    <source>
        <dbReference type="ARBA" id="ARBA00023002"/>
    </source>
</evidence>
<dbReference type="PANTHER" id="PTHR10851:SF0">
    <property type="entry name" value="PYRIDOXINE-5'-PHOSPHATE OXIDASE"/>
    <property type="match status" value="1"/>
</dbReference>
<evidence type="ECO:0000256" key="5">
    <source>
        <dbReference type="ARBA" id="ARBA00022630"/>
    </source>
</evidence>
<dbReference type="Pfam" id="PF24626">
    <property type="entry name" value="SH3_Tf2-1"/>
    <property type="match status" value="1"/>
</dbReference>
<name>W9RG11_9ROSA</name>
<dbReference type="EC" id="1.4.3.5" evidence="4"/>
<keyword evidence="7" id="KW-0560">Oxidoreductase</keyword>
<evidence type="ECO:0000313" key="10">
    <source>
        <dbReference type="EMBL" id="EXB75569.1"/>
    </source>
</evidence>
<accession>W9RG11</accession>
<sequence>MKKLAPRYYGPFQILARIGPVAYRLQLPSHARIHPVFHVSRLKKALGSVDIPQSLPPILSEDLTLHVEPNQVLDTCFSPATGSLEVLIKWRHLPDFESSWELYEVIQRQFPDFHLEDKVRVEGSVEKVSDEESEKYFHSRPRGSQLGAIVSKQSTVVSGRNALRELYKKLEEKYSGGSLIPKPENWGGYRLKPELFEFWQGQTSRLHDRLRYSPEERNGQRGAYIPVSRYKRRDEIGTGEEEKTYVIGLMF</sequence>
<dbReference type="InterPro" id="IPR056924">
    <property type="entry name" value="SH3_Tf2-1"/>
</dbReference>
<dbReference type="InterPro" id="IPR016197">
    <property type="entry name" value="Chromo-like_dom_sf"/>
</dbReference>